<dbReference type="Proteomes" id="UP000824469">
    <property type="component" value="Unassembled WGS sequence"/>
</dbReference>
<dbReference type="Gene3D" id="3.20.20.80">
    <property type="entry name" value="Glycosidases"/>
    <property type="match status" value="1"/>
</dbReference>
<evidence type="ECO:0000259" key="4">
    <source>
        <dbReference type="Pfam" id="PF01301"/>
    </source>
</evidence>
<sequence length="64" mass="7100">FYLSGVVCLIGPQRTLPFLLHASTKEGGTFHNYYMYHGGTNFGRTAGGPFIATSYDYDAPIDEY</sequence>
<dbReference type="EC" id="3.2.1.23" evidence="3"/>
<evidence type="ECO:0000313" key="6">
    <source>
        <dbReference type="Proteomes" id="UP000824469"/>
    </source>
</evidence>
<evidence type="ECO:0000256" key="1">
    <source>
        <dbReference type="ARBA" id="ARBA00001412"/>
    </source>
</evidence>
<protein>
    <recommendedName>
        <fullName evidence="3">beta-galactosidase</fullName>
        <ecNumber evidence="3">3.2.1.23</ecNumber>
    </recommendedName>
</protein>
<dbReference type="PRINTS" id="PR00742">
    <property type="entry name" value="GLHYDRLASE35"/>
</dbReference>
<dbReference type="EMBL" id="JAHRHJ020003813">
    <property type="protein sequence ID" value="KAH9288506.1"/>
    <property type="molecule type" value="Genomic_DNA"/>
</dbReference>
<comment type="catalytic activity">
    <reaction evidence="1">
        <text>Hydrolysis of terminal non-reducing beta-D-galactose residues in beta-D-galactosides.</text>
        <dbReference type="EC" id="3.2.1.23"/>
    </reaction>
</comment>
<evidence type="ECO:0000256" key="3">
    <source>
        <dbReference type="ARBA" id="ARBA00012756"/>
    </source>
</evidence>
<proteinExistence type="inferred from homology"/>
<feature type="non-terminal residue" evidence="5">
    <location>
        <position position="1"/>
    </location>
</feature>
<dbReference type="GO" id="GO:0004565">
    <property type="term" value="F:beta-galactosidase activity"/>
    <property type="evidence" value="ECO:0007669"/>
    <property type="project" value="UniProtKB-EC"/>
</dbReference>
<name>A0AA38F439_TAXCH</name>
<dbReference type="InterPro" id="IPR001944">
    <property type="entry name" value="Glycoside_Hdrlase_35"/>
</dbReference>
<evidence type="ECO:0000256" key="2">
    <source>
        <dbReference type="ARBA" id="ARBA00009809"/>
    </source>
</evidence>
<dbReference type="AlphaFoldDB" id="A0AA38F439"/>
<dbReference type="Pfam" id="PF01301">
    <property type="entry name" value="Glyco_hydro_35"/>
    <property type="match status" value="1"/>
</dbReference>
<gene>
    <name evidence="5" type="ORF">KI387_032623</name>
</gene>
<feature type="non-terminal residue" evidence="5">
    <location>
        <position position="64"/>
    </location>
</feature>
<accession>A0AA38F439</accession>
<dbReference type="SUPFAM" id="SSF51445">
    <property type="entry name" value="(Trans)glycosidases"/>
    <property type="match status" value="1"/>
</dbReference>
<reference evidence="5 6" key="1">
    <citation type="journal article" date="2021" name="Nat. Plants">
        <title>The Taxus genome provides insights into paclitaxel biosynthesis.</title>
        <authorList>
            <person name="Xiong X."/>
            <person name="Gou J."/>
            <person name="Liao Q."/>
            <person name="Li Y."/>
            <person name="Zhou Q."/>
            <person name="Bi G."/>
            <person name="Li C."/>
            <person name="Du R."/>
            <person name="Wang X."/>
            <person name="Sun T."/>
            <person name="Guo L."/>
            <person name="Liang H."/>
            <person name="Lu P."/>
            <person name="Wu Y."/>
            <person name="Zhang Z."/>
            <person name="Ro D.K."/>
            <person name="Shang Y."/>
            <person name="Huang S."/>
            <person name="Yan J."/>
        </authorList>
    </citation>
    <scope>NUCLEOTIDE SEQUENCE [LARGE SCALE GENOMIC DNA]</scope>
    <source>
        <strain evidence="5">Ta-2019</strain>
    </source>
</reference>
<dbReference type="InterPro" id="IPR017853">
    <property type="entry name" value="GH"/>
</dbReference>
<dbReference type="PANTHER" id="PTHR23421">
    <property type="entry name" value="BETA-GALACTOSIDASE RELATED"/>
    <property type="match status" value="1"/>
</dbReference>
<evidence type="ECO:0000313" key="5">
    <source>
        <dbReference type="EMBL" id="KAH9288506.1"/>
    </source>
</evidence>
<feature type="domain" description="Glycoside hydrolase 35 catalytic" evidence="4">
    <location>
        <begin position="26"/>
        <end position="64"/>
    </location>
</feature>
<dbReference type="InterPro" id="IPR031330">
    <property type="entry name" value="Gly_Hdrlase_35_cat"/>
</dbReference>
<dbReference type="GO" id="GO:0005975">
    <property type="term" value="P:carbohydrate metabolic process"/>
    <property type="evidence" value="ECO:0007669"/>
    <property type="project" value="InterPro"/>
</dbReference>
<keyword evidence="6" id="KW-1185">Reference proteome</keyword>
<comment type="caution">
    <text evidence="5">The sequence shown here is derived from an EMBL/GenBank/DDBJ whole genome shotgun (WGS) entry which is preliminary data.</text>
</comment>
<comment type="similarity">
    <text evidence="2">Belongs to the glycosyl hydrolase 35 family.</text>
</comment>
<organism evidence="5 6">
    <name type="scientific">Taxus chinensis</name>
    <name type="common">Chinese yew</name>
    <name type="synonym">Taxus wallichiana var. chinensis</name>
    <dbReference type="NCBI Taxonomy" id="29808"/>
    <lineage>
        <taxon>Eukaryota</taxon>
        <taxon>Viridiplantae</taxon>
        <taxon>Streptophyta</taxon>
        <taxon>Embryophyta</taxon>
        <taxon>Tracheophyta</taxon>
        <taxon>Spermatophyta</taxon>
        <taxon>Pinopsida</taxon>
        <taxon>Pinidae</taxon>
        <taxon>Conifers II</taxon>
        <taxon>Cupressales</taxon>
        <taxon>Taxaceae</taxon>
        <taxon>Taxus</taxon>
    </lineage>
</organism>